<evidence type="ECO:0000259" key="5">
    <source>
        <dbReference type="PROSITE" id="PS50977"/>
    </source>
</evidence>
<dbReference type="EMBL" id="JBHTBH010000001">
    <property type="protein sequence ID" value="MFC7326586.1"/>
    <property type="molecule type" value="Genomic_DNA"/>
</dbReference>
<dbReference type="PANTHER" id="PTHR30055:SF148">
    <property type="entry name" value="TETR-FAMILY TRANSCRIPTIONAL REGULATOR"/>
    <property type="match status" value="1"/>
</dbReference>
<dbReference type="InterPro" id="IPR050109">
    <property type="entry name" value="HTH-type_TetR-like_transc_reg"/>
</dbReference>
<organism evidence="6 7">
    <name type="scientific">Marinactinospora rubrisoli</name>
    <dbReference type="NCBI Taxonomy" id="2715399"/>
    <lineage>
        <taxon>Bacteria</taxon>
        <taxon>Bacillati</taxon>
        <taxon>Actinomycetota</taxon>
        <taxon>Actinomycetes</taxon>
        <taxon>Streptosporangiales</taxon>
        <taxon>Nocardiopsidaceae</taxon>
        <taxon>Marinactinospora</taxon>
    </lineage>
</organism>
<evidence type="ECO:0000313" key="6">
    <source>
        <dbReference type="EMBL" id="MFC7326586.1"/>
    </source>
</evidence>
<dbReference type="Proteomes" id="UP001596540">
    <property type="component" value="Unassembled WGS sequence"/>
</dbReference>
<reference evidence="7" key="1">
    <citation type="journal article" date="2019" name="Int. J. Syst. Evol. Microbiol.">
        <title>The Global Catalogue of Microorganisms (GCM) 10K type strain sequencing project: providing services to taxonomists for standard genome sequencing and annotation.</title>
        <authorList>
            <consortium name="The Broad Institute Genomics Platform"/>
            <consortium name="The Broad Institute Genome Sequencing Center for Infectious Disease"/>
            <person name="Wu L."/>
            <person name="Ma J."/>
        </authorList>
    </citation>
    <scope>NUCLEOTIDE SEQUENCE [LARGE SCALE GENOMIC DNA]</scope>
    <source>
        <strain evidence="7">CGMCC 4.7382</strain>
    </source>
</reference>
<dbReference type="InterPro" id="IPR001647">
    <property type="entry name" value="HTH_TetR"/>
</dbReference>
<evidence type="ECO:0000256" key="4">
    <source>
        <dbReference type="PROSITE-ProRule" id="PRU00335"/>
    </source>
</evidence>
<dbReference type="Gene3D" id="1.10.357.10">
    <property type="entry name" value="Tetracycline Repressor, domain 2"/>
    <property type="match status" value="1"/>
</dbReference>
<dbReference type="Gene3D" id="1.10.10.60">
    <property type="entry name" value="Homeodomain-like"/>
    <property type="match status" value="1"/>
</dbReference>
<dbReference type="RefSeq" id="WP_379868394.1">
    <property type="nucleotide sequence ID" value="NZ_JBHTBH010000001.1"/>
</dbReference>
<keyword evidence="7" id="KW-1185">Reference proteome</keyword>
<keyword evidence="2 4" id="KW-0238">DNA-binding</keyword>
<dbReference type="InterPro" id="IPR036271">
    <property type="entry name" value="Tet_transcr_reg_TetR-rel_C_sf"/>
</dbReference>
<sequence>MAAIHEAAIAEVTEVGLGRMTMEGISRRAGAAKTSLYRRWSSPHDLLLDALHATFPQEEPSPATDDLRRDLIGALRRMVVWLGSPQARAVAAIMTERDLHPGLAEELFERVFEPRGGRFTRTVLRHYAERGAIDPALVTAVVEDIGEALVIKRFNDTGELPDDTVITAIVDQAILPAVGMLPDRRPEGRPPHTLRRP</sequence>
<keyword evidence="3" id="KW-0804">Transcription</keyword>
<dbReference type="Pfam" id="PF16859">
    <property type="entry name" value="TetR_C_11"/>
    <property type="match status" value="1"/>
</dbReference>
<keyword evidence="1" id="KW-0805">Transcription regulation</keyword>
<evidence type="ECO:0000256" key="2">
    <source>
        <dbReference type="ARBA" id="ARBA00023125"/>
    </source>
</evidence>
<gene>
    <name evidence="6" type="ORF">ACFQRF_02425</name>
</gene>
<evidence type="ECO:0000256" key="3">
    <source>
        <dbReference type="ARBA" id="ARBA00023163"/>
    </source>
</evidence>
<accession>A0ABW2KBA0</accession>
<dbReference type="SUPFAM" id="SSF46689">
    <property type="entry name" value="Homeodomain-like"/>
    <property type="match status" value="1"/>
</dbReference>
<dbReference type="PROSITE" id="PS50977">
    <property type="entry name" value="HTH_TETR_2"/>
    <property type="match status" value="1"/>
</dbReference>
<feature type="domain" description="HTH tetR-type" evidence="5">
    <location>
        <begin position="1"/>
        <end position="58"/>
    </location>
</feature>
<proteinExistence type="predicted"/>
<dbReference type="InterPro" id="IPR011075">
    <property type="entry name" value="TetR_C"/>
</dbReference>
<dbReference type="Pfam" id="PF00440">
    <property type="entry name" value="TetR_N"/>
    <property type="match status" value="1"/>
</dbReference>
<dbReference type="InterPro" id="IPR009057">
    <property type="entry name" value="Homeodomain-like_sf"/>
</dbReference>
<comment type="caution">
    <text evidence="6">The sequence shown here is derived from an EMBL/GenBank/DDBJ whole genome shotgun (WGS) entry which is preliminary data.</text>
</comment>
<protein>
    <submittedName>
        <fullName evidence="6">TetR/AcrR family transcriptional regulator C-terminal ligand-binding domain-containing protein</fullName>
    </submittedName>
</protein>
<evidence type="ECO:0000256" key="1">
    <source>
        <dbReference type="ARBA" id="ARBA00023015"/>
    </source>
</evidence>
<evidence type="ECO:0000313" key="7">
    <source>
        <dbReference type="Proteomes" id="UP001596540"/>
    </source>
</evidence>
<feature type="DNA-binding region" description="H-T-H motif" evidence="4">
    <location>
        <begin position="21"/>
        <end position="40"/>
    </location>
</feature>
<dbReference type="SUPFAM" id="SSF48498">
    <property type="entry name" value="Tetracyclin repressor-like, C-terminal domain"/>
    <property type="match status" value="1"/>
</dbReference>
<name>A0ABW2KBA0_9ACTN</name>
<dbReference type="PANTHER" id="PTHR30055">
    <property type="entry name" value="HTH-TYPE TRANSCRIPTIONAL REGULATOR RUTR"/>
    <property type="match status" value="1"/>
</dbReference>